<comment type="catalytic activity">
    <reaction evidence="7">
        <text>L-threonyl-[protein] + ATP = O-phospho-L-threonyl-[protein] + ADP + H(+)</text>
        <dbReference type="Rhea" id="RHEA:46608"/>
        <dbReference type="Rhea" id="RHEA-COMP:11060"/>
        <dbReference type="Rhea" id="RHEA-COMP:11605"/>
        <dbReference type="ChEBI" id="CHEBI:15378"/>
        <dbReference type="ChEBI" id="CHEBI:30013"/>
        <dbReference type="ChEBI" id="CHEBI:30616"/>
        <dbReference type="ChEBI" id="CHEBI:61977"/>
        <dbReference type="ChEBI" id="CHEBI:456216"/>
        <dbReference type="EC" id="2.7.11.1"/>
    </reaction>
</comment>
<feature type="region of interest" description="Disordered" evidence="10">
    <location>
        <begin position="302"/>
        <end position="329"/>
    </location>
</feature>
<dbReference type="PROSITE" id="PS50011">
    <property type="entry name" value="PROTEIN_KINASE_DOM"/>
    <property type="match status" value="1"/>
</dbReference>
<dbReference type="SUPFAM" id="SSF56112">
    <property type="entry name" value="Protein kinase-like (PK-like)"/>
    <property type="match status" value="1"/>
</dbReference>
<dbReference type="EMBL" id="HBUF01272044">
    <property type="protein sequence ID" value="CAG6685450.1"/>
    <property type="molecule type" value="Transcribed_RNA"/>
</dbReference>
<evidence type="ECO:0000256" key="8">
    <source>
        <dbReference type="ARBA" id="ARBA00048679"/>
    </source>
</evidence>
<name>A0A8D8TBL5_9HEMI</name>
<evidence type="ECO:0000259" key="11">
    <source>
        <dbReference type="PROSITE" id="PS50011"/>
    </source>
</evidence>
<evidence type="ECO:0000256" key="10">
    <source>
        <dbReference type="SAM" id="MobiDB-lite"/>
    </source>
</evidence>
<feature type="region of interest" description="Disordered" evidence="10">
    <location>
        <begin position="442"/>
        <end position="463"/>
    </location>
</feature>
<evidence type="ECO:0000256" key="6">
    <source>
        <dbReference type="ARBA" id="ARBA00022840"/>
    </source>
</evidence>
<dbReference type="InterPro" id="IPR011009">
    <property type="entry name" value="Kinase-like_dom_sf"/>
</dbReference>
<keyword evidence="4" id="KW-0547">Nucleotide-binding</keyword>
<dbReference type="PANTHER" id="PTHR44899:SF3">
    <property type="entry name" value="SERINE_THREONINE-PROTEIN KINASE NEK1"/>
    <property type="match status" value="1"/>
</dbReference>
<evidence type="ECO:0000313" key="12">
    <source>
        <dbReference type="EMBL" id="CAG6685450.1"/>
    </source>
</evidence>
<feature type="compositionally biased region" description="Polar residues" evidence="10">
    <location>
        <begin position="175"/>
        <end position="186"/>
    </location>
</feature>
<feature type="compositionally biased region" description="Basic and acidic residues" evidence="10">
    <location>
        <begin position="453"/>
        <end position="463"/>
    </location>
</feature>
<feature type="region of interest" description="Disordered" evidence="10">
    <location>
        <begin position="973"/>
        <end position="1054"/>
    </location>
</feature>
<keyword evidence="6" id="KW-0067">ATP-binding</keyword>
<feature type="region of interest" description="Disordered" evidence="10">
    <location>
        <begin position="366"/>
        <end position="399"/>
    </location>
</feature>
<protein>
    <recommendedName>
        <fullName evidence="1">non-specific serine/threonine protein kinase</fullName>
        <ecNumber evidence="1">2.7.11.1</ecNumber>
    </recommendedName>
</protein>
<dbReference type="Pfam" id="PF00069">
    <property type="entry name" value="Pkinase"/>
    <property type="match status" value="1"/>
</dbReference>
<dbReference type="GO" id="GO:0004674">
    <property type="term" value="F:protein serine/threonine kinase activity"/>
    <property type="evidence" value="ECO:0007669"/>
    <property type="project" value="UniProtKB-KW"/>
</dbReference>
<dbReference type="GO" id="GO:0005524">
    <property type="term" value="F:ATP binding"/>
    <property type="evidence" value="ECO:0007669"/>
    <property type="project" value="UniProtKB-KW"/>
</dbReference>
<accession>A0A8D8TBL5</accession>
<dbReference type="EC" id="2.7.11.1" evidence="1"/>
<evidence type="ECO:0000256" key="2">
    <source>
        <dbReference type="ARBA" id="ARBA00022527"/>
    </source>
</evidence>
<keyword evidence="9" id="KW-0175">Coiled coil</keyword>
<feature type="coiled-coil region" evidence="9">
    <location>
        <begin position="539"/>
        <end position="602"/>
    </location>
</feature>
<dbReference type="AlphaFoldDB" id="A0A8D8TBL5"/>
<evidence type="ECO:0000256" key="4">
    <source>
        <dbReference type="ARBA" id="ARBA00022741"/>
    </source>
</evidence>
<dbReference type="PANTHER" id="PTHR44899">
    <property type="entry name" value="CAMK FAMILY PROTEIN KINASE"/>
    <property type="match status" value="1"/>
</dbReference>
<organism evidence="12">
    <name type="scientific">Cacopsylla melanoneura</name>
    <dbReference type="NCBI Taxonomy" id="428564"/>
    <lineage>
        <taxon>Eukaryota</taxon>
        <taxon>Metazoa</taxon>
        <taxon>Ecdysozoa</taxon>
        <taxon>Arthropoda</taxon>
        <taxon>Hexapoda</taxon>
        <taxon>Insecta</taxon>
        <taxon>Pterygota</taxon>
        <taxon>Neoptera</taxon>
        <taxon>Paraneoptera</taxon>
        <taxon>Hemiptera</taxon>
        <taxon>Sternorrhyncha</taxon>
        <taxon>Psylloidea</taxon>
        <taxon>Psyllidae</taxon>
        <taxon>Psyllinae</taxon>
        <taxon>Cacopsylla</taxon>
    </lineage>
</organism>
<evidence type="ECO:0000256" key="3">
    <source>
        <dbReference type="ARBA" id="ARBA00022679"/>
    </source>
</evidence>
<keyword evidence="5 12" id="KW-0418">Kinase</keyword>
<dbReference type="InterPro" id="IPR000719">
    <property type="entry name" value="Prot_kinase_dom"/>
</dbReference>
<feature type="compositionally biased region" description="Basic and acidic residues" evidence="10">
    <location>
        <begin position="381"/>
        <end position="397"/>
    </location>
</feature>
<evidence type="ECO:0000256" key="1">
    <source>
        <dbReference type="ARBA" id="ARBA00012513"/>
    </source>
</evidence>
<keyword evidence="2" id="KW-0723">Serine/threonine-protein kinase</keyword>
<feature type="compositionally biased region" description="Polar residues" evidence="10">
    <location>
        <begin position="442"/>
        <end position="452"/>
    </location>
</feature>
<comment type="catalytic activity">
    <reaction evidence="8">
        <text>L-seryl-[protein] + ATP = O-phospho-L-seryl-[protein] + ADP + H(+)</text>
        <dbReference type="Rhea" id="RHEA:17989"/>
        <dbReference type="Rhea" id="RHEA-COMP:9863"/>
        <dbReference type="Rhea" id="RHEA-COMP:11604"/>
        <dbReference type="ChEBI" id="CHEBI:15378"/>
        <dbReference type="ChEBI" id="CHEBI:29999"/>
        <dbReference type="ChEBI" id="CHEBI:30616"/>
        <dbReference type="ChEBI" id="CHEBI:83421"/>
        <dbReference type="ChEBI" id="CHEBI:456216"/>
        <dbReference type="EC" id="2.7.11.1"/>
    </reaction>
</comment>
<evidence type="ECO:0000256" key="9">
    <source>
        <dbReference type="SAM" id="Coils"/>
    </source>
</evidence>
<evidence type="ECO:0000256" key="7">
    <source>
        <dbReference type="ARBA" id="ARBA00047899"/>
    </source>
</evidence>
<feature type="compositionally biased region" description="Polar residues" evidence="10">
    <location>
        <begin position="1006"/>
        <end position="1018"/>
    </location>
</feature>
<feature type="region of interest" description="Disordered" evidence="10">
    <location>
        <begin position="167"/>
        <end position="187"/>
    </location>
</feature>
<sequence length="1135" mass="129911">MSPEVIQGGKYNLKSDIWALGCLIYELCVFKPPFHGDNIRQLSQQIIDNGFPRIPAHYSDDLHQIVLYMLSKNNQLRPNIETLLQHSLVVKHTSSYRDSSDPVYMKPRNIQRIICETNNATNPLYMKPRDVQRILAESKQTKNPSGVPSTNVKNYNYQNVTQKNVVTKQEDKNTSNKNANQITNYSDAHKDQTGTACRNLGTCENPSIAPSTSFANHNYQNIQQNQVKELVTKPQNNVYQNVPNNTNRADDTVPHCKTGDETSILTNKDRDEAAMTHNNDKEDYVIKLDETRSDSYDEIYGTCVDPKTPPLDNSNKNRRQSVSDQSAEIPEEMELLEPACYQYNNVTNKHIKNAEDSFVDNTRERLTKPAKNPFKNPSSEQRIKAFETNEREDRENDEKDDLAQVQMNLIRQIFNSKMHMKDIMQCFSSDENIYMNSKSLLNRNQDSDTNNNRPEKVRSNEKISTEDNVLGENESCTRENNKVRDYLETAIDDSFGHKNLTVKNVIQIEENDNSTDDKCVKTSMDQSDKYEIMERYQTLEDKINEILDVQNKNQEIKLKNSNDLETLLKEKLDKIRQHEVYIKHKEKQLETLEKSLNRREKCLALQEKLAQEKIQRAQVYLKQCKESRKSLGLRSATMSELKSVKSRSQSDHSKVSNTTQNITKLNSIIQNMNTETNIAHTKPSQTSFPVQRSKVTLVPQFRRLLPVDNDSSFSADPGDTSILPTMSKIDPDKVKPLKYYRHVHFEDQFSDILKETGMTRNKMNVPESNSHGGNHIGFRTEHRGISKTRGNDQSVQNMKLNMTRVNRSLQAVQIESNQQAMPTKTSEGLKTVTNKVHSHNYQKSKEMNTNSHPSTSIVKMNPNQTTFIPHNTSTVRLNNSNLATAVPHRTKLSCLTNHQISQGQSLTNIKLRQFVEARAPLSNVFNTNNSNNRVISKRHSSPSALVSPGFITSTFMNTNTVRKDEQVTSAKLKPLLPTGGDDNSQNRQPETTQTNVTGMKKHFVKSKTTSNSNIQQCIRRSVRSKENISKAQKQVNDDVGEGKENTPLQNQPHAKHSNVSLLQGHERSNVSLQHHDFNMKQLDQDNIEIIRKQLQPLSLQNQYVRPKFHFRDILKTRYDNLKLSPLISDGTFPSK</sequence>
<proteinExistence type="predicted"/>
<feature type="compositionally biased region" description="Polar residues" evidence="10">
    <location>
        <begin position="981"/>
        <end position="997"/>
    </location>
</feature>
<reference evidence="12" key="1">
    <citation type="submission" date="2021-05" db="EMBL/GenBank/DDBJ databases">
        <authorList>
            <person name="Alioto T."/>
            <person name="Alioto T."/>
            <person name="Gomez Garrido J."/>
        </authorList>
    </citation>
    <scope>NUCLEOTIDE SEQUENCE</scope>
</reference>
<dbReference type="Gene3D" id="1.10.510.10">
    <property type="entry name" value="Transferase(Phosphotransferase) domain 1"/>
    <property type="match status" value="1"/>
</dbReference>
<feature type="domain" description="Protein kinase" evidence="11">
    <location>
        <begin position="1"/>
        <end position="89"/>
    </location>
</feature>
<evidence type="ECO:0000256" key="5">
    <source>
        <dbReference type="ARBA" id="ARBA00022777"/>
    </source>
</evidence>
<keyword evidence="3" id="KW-0808">Transferase</keyword>
<dbReference type="InterPro" id="IPR051131">
    <property type="entry name" value="NEK_Ser/Thr_kinase_NIMA"/>
</dbReference>